<gene>
    <name evidence="9" type="ORF">LIER_37825</name>
</gene>
<keyword evidence="6 8" id="KW-0472">Membrane</keyword>
<keyword evidence="4 8" id="KW-0812">Transmembrane</keyword>
<dbReference type="GO" id="GO:0005337">
    <property type="term" value="F:nucleoside transmembrane transporter activity"/>
    <property type="evidence" value="ECO:0007669"/>
    <property type="project" value="InterPro"/>
</dbReference>
<feature type="transmembrane region" description="Helical" evidence="8">
    <location>
        <begin position="18"/>
        <end position="37"/>
    </location>
</feature>
<dbReference type="PANTHER" id="PTHR10332:SF30">
    <property type="entry name" value="EQUILIBRATIVE NUCLEOTIDE TRANSPORTER 2"/>
    <property type="match status" value="1"/>
</dbReference>
<dbReference type="Pfam" id="PF01733">
    <property type="entry name" value="Nucleoside_tran"/>
    <property type="match status" value="1"/>
</dbReference>
<evidence type="ECO:0000256" key="8">
    <source>
        <dbReference type="SAM" id="Phobius"/>
    </source>
</evidence>
<feature type="transmembrane region" description="Helical" evidence="8">
    <location>
        <begin position="87"/>
        <end position="107"/>
    </location>
</feature>
<dbReference type="InterPro" id="IPR002259">
    <property type="entry name" value="Eqnu_transpt"/>
</dbReference>
<evidence type="ECO:0000256" key="7">
    <source>
        <dbReference type="ARBA" id="ARBA00044504"/>
    </source>
</evidence>
<feature type="transmembrane region" description="Helical" evidence="8">
    <location>
        <begin position="113"/>
        <end position="131"/>
    </location>
</feature>
<evidence type="ECO:0000256" key="2">
    <source>
        <dbReference type="ARBA" id="ARBA00007965"/>
    </source>
</evidence>
<dbReference type="PANTHER" id="PTHR10332">
    <property type="entry name" value="EQUILIBRATIVE NUCLEOSIDE TRANSPORTER"/>
    <property type="match status" value="1"/>
</dbReference>
<evidence type="ECO:0000256" key="6">
    <source>
        <dbReference type="ARBA" id="ARBA00023136"/>
    </source>
</evidence>
<reference evidence="9 10" key="1">
    <citation type="submission" date="2024-01" db="EMBL/GenBank/DDBJ databases">
        <title>The complete chloroplast genome sequence of Lithospermum erythrorhizon: insights into the phylogenetic relationship among Boraginaceae species and the maternal lineages of purple gromwells.</title>
        <authorList>
            <person name="Okada T."/>
            <person name="Watanabe K."/>
        </authorList>
    </citation>
    <scope>NUCLEOTIDE SEQUENCE [LARGE SCALE GENOMIC DNA]</scope>
</reference>
<dbReference type="GO" id="GO:0005886">
    <property type="term" value="C:plasma membrane"/>
    <property type="evidence" value="ECO:0007669"/>
    <property type="project" value="TreeGrafter"/>
</dbReference>
<proteinExistence type="inferred from homology"/>
<feature type="transmembrane region" description="Helical" evidence="8">
    <location>
        <begin position="57"/>
        <end position="75"/>
    </location>
</feature>
<protein>
    <submittedName>
        <fullName evidence="9">Transporter</fullName>
    </submittedName>
</protein>
<name>A0AAV3PT03_LITER</name>
<evidence type="ECO:0000256" key="4">
    <source>
        <dbReference type="ARBA" id="ARBA00022692"/>
    </source>
</evidence>
<feature type="transmembrane region" description="Helical" evidence="8">
    <location>
        <begin position="266"/>
        <end position="285"/>
    </location>
</feature>
<dbReference type="PIRSF" id="PIRSF016379">
    <property type="entry name" value="ENT"/>
    <property type="match status" value="1"/>
</dbReference>
<feature type="transmembrane region" description="Helical" evidence="8">
    <location>
        <begin position="297"/>
        <end position="317"/>
    </location>
</feature>
<organism evidence="9 10">
    <name type="scientific">Lithospermum erythrorhizon</name>
    <name type="common">Purple gromwell</name>
    <name type="synonym">Lithospermum officinale var. erythrorhizon</name>
    <dbReference type="NCBI Taxonomy" id="34254"/>
    <lineage>
        <taxon>Eukaryota</taxon>
        <taxon>Viridiplantae</taxon>
        <taxon>Streptophyta</taxon>
        <taxon>Embryophyta</taxon>
        <taxon>Tracheophyta</taxon>
        <taxon>Spermatophyta</taxon>
        <taxon>Magnoliopsida</taxon>
        <taxon>eudicotyledons</taxon>
        <taxon>Gunneridae</taxon>
        <taxon>Pentapetalae</taxon>
        <taxon>asterids</taxon>
        <taxon>lamiids</taxon>
        <taxon>Boraginales</taxon>
        <taxon>Boraginaceae</taxon>
        <taxon>Boraginoideae</taxon>
        <taxon>Lithospermeae</taxon>
        <taxon>Lithospermum</taxon>
    </lineage>
</organism>
<dbReference type="Proteomes" id="UP001454036">
    <property type="component" value="Unassembled WGS sequence"/>
</dbReference>
<evidence type="ECO:0000313" key="9">
    <source>
        <dbReference type="EMBL" id="GAA0154226.1"/>
    </source>
</evidence>
<feature type="transmembrane region" description="Helical" evidence="8">
    <location>
        <begin position="329"/>
        <end position="348"/>
    </location>
</feature>
<comment type="similarity">
    <text evidence="7">Belongs to the major facilitator superfamily. Phosphate:H(+) symporter (TC 2.A.1.9) family.</text>
</comment>
<comment type="subcellular location">
    <subcellularLocation>
        <location evidence="1">Membrane</location>
        <topology evidence="1">Multi-pass membrane protein</topology>
    </subcellularLocation>
</comment>
<dbReference type="SUPFAM" id="SSF103473">
    <property type="entry name" value="MFS general substrate transporter"/>
    <property type="match status" value="1"/>
</dbReference>
<evidence type="ECO:0000256" key="5">
    <source>
        <dbReference type="ARBA" id="ARBA00022989"/>
    </source>
</evidence>
<sequence length="419" mass="46172">MATNGFCREIPTKREGENVAIIVCFFLGLGTLLPWNSVLTIADYYYQLFPDYHPSRVLTLVYQPCAVGTMAILAYNVAKMDTRKRNLVGFSLAFLGTLVLLLLDLGTSGKGGLSNYISVCVVVACYGIADAHCMGGMSGDLSLMHPELLQSYYAGLAGSGALTSVLRLMTKGVFDKSDNGLRKGFLLFLSIAAVLGFLCICTYTFIFPKLFIIKYYRSKAASEGSKTISTELTEVGVQTKRNYQGVGDNHLDRLSNKQLFFQNIDLALVIYLIYVLTLSIMPGFLFENTGIRKLGSWYAIVLVALYNVWDLIGRYVPVIKCIKLESRKGLLFACLSRFLLVPAFYFTAKYGDQGWMIMLVSLLGLTNGYLTVCVITIAPKGYKAPEQNALGNLLTLCLLGGLLSGACLGWFWMIGKQNF</sequence>
<accession>A0AAV3PT03</accession>
<dbReference type="AlphaFoldDB" id="A0AAV3PT03"/>
<evidence type="ECO:0000313" key="10">
    <source>
        <dbReference type="Proteomes" id="UP001454036"/>
    </source>
</evidence>
<feature type="transmembrane region" description="Helical" evidence="8">
    <location>
        <begin position="152"/>
        <end position="170"/>
    </location>
</feature>
<dbReference type="InterPro" id="IPR036259">
    <property type="entry name" value="MFS_trans_sf"/>
</dbReference>
<evidence type="ECO:0000256" key="3">
    <source>
        <dbReference type="ARBA" id="ARBA00022448"/>
    </source>
</evidence>
<feature type="transmembrane region" description="Helical" evidence="8">
    <location>
        <begin position="390"/>
        <end position="413"/>
    </location>
</feature>
<comment type="similarity">
    <text evidence="2">Belongs to the SLC29A/ENT transporter (TC 2.A.57) family.</text>
</comment>
<feature type="transmembrane region" description="Helical" evidence="8">
    <location>
        <begin position="185"/>
        <end position="207"/>
    </location>
</feature>
<keyword evidence="3" id="KW-0813">Transport</keyword>
<dbReference type="EMBL" id="BAABME010018553">
    <property type="protein sequence ID" value="GAA0154226.1"/>
    <property type="molecule type" value="Genomic_DNA"/>
</dbReference>
<keyword evidence="5 8" id="KW-1133">Transmembrane helix</keyword>
<comment type="caution">
    <text evidence="9">The sequence shown here is derived from an EMBL/GenBank/DDBJ whole genome shotgun (WGS) entry which is preliminary data.</text>
</comment>
<evidence type="ECO:0000256" key="1">
    <source>
        <dbReference type="ARBA" id="ARBA00004141"/>
    </source>
</evidence>
<keyword evidence="10" id="KW-1185">Reference proteome</keyword>
<feature type="transmembrane region" description="Helical" evidence="8">
    <location>
        <begin position="354"/>
        <end position="378"/>
    </location>
</feature>